<dbReference type="InterPro" id="IPR041174">
    <property type="entry name" value="KRR1-like_KH1"/>
</dbReference>
<evidence type="ECO:0000256" key="10">
    <source>
        <dbReference type="ARBA" id="ARBA00025908"/>
    </source>
</evidence>
<dbReference type="GO" id="GO:0006364">
    <property type="term" value="P:rRNA processing"/>
    <property type="evidence" value="ECO:0007669"/>
    <property type="project" value="UniProtKB-KW"/>
</dbReference>
<dbReference type="FunFam" id="3.30.1370.10:FF:000011">
    <property type="entry name" value="KRR1 small subunit processome component"/>
    <property type="match status" value="1"/>
</dbReference>
<dbReference type="PANTHER" id="PTHR12581">
    <property type="entry name" value="HIV-1 REV BINDING PROTEIN 2, 3"/>
    <property type="match status" value="1"/>
</dbReference>
<feature type="domain" description="K Homology" evidence="13">
    <location>
        <begin position="119"/>
        <end position="191"/>
    </location>
</feature>
<dbReference type="AlphaFoldDB" id="A0A2B7Z1Z4"/>
<dbReference type="InterPro" id="IPR048548">
    <property type="entry name" value="KRR1-like_KH2"/>
</dbReference>
<dbReference type="OrthoDB" id="441223at2759"/>
<evidence type="ECO:0000256" key="11">
    <source>
        <dbReference type="PIRNR" id="PIRNR006515"/>
    </source>
</evidence>
<dbReference type="InterPro" id="IPR048550">
    <property type="entry name" value="KRR1-like_KH1_euk"/>
</dbReference>
<evidence type="ECO:0000256" key="12">
    <source>
        <dbReference type="SAM" id="MobiDB-lite"/>
    </source>
</evidence>
<comment type="similarity">
    <text evidence="2 11">Belongs to the KRR1 family.</text>
</comment>
<dbReference type="CDD" id="cd22393">
    <property type="entry name" value="KH-I_KRR1_rpt1"/>
    <property type="match status" value="1"/>
</dbReference>
<keyword evidence="6 11" id="KW-0694">RNA-binding</keyword>
<keyword evidence="15" id="KW-1185">Reference proteome</keyword>
<evidence type="ECO:0000259" key="13">
    <source>
        <dbReference type="SMART" id="SM00322"/>
    </source>
</evidence>
<dbReference type="InterPro" id="IPR048549">
    <property type="entry name" value="KRR1-like_KH2_euk"/>
</dbReference>
<comment type="caution">
    <text evidence="14">The sequence shown here is derived from an EMBL/GenBank/DDBJ whole genome shotgun (WGS) entry which is preliminary data.</text>
</comment>
<dbReference type="Gene3D" id="3.30.1370.10">
    <property type="entry name" value="K Homology domain, type 1"/>
    <property type="match status" value="2"/>
</dbReference>
<proteinExistence type="inferred from homology"/>
<dbReference type="EMBL" id="PDNA01000002">
    <property type="protein sequence ID" value="PGH27956.1"/>
    <property type="molecule type" value="Genomic_DNA"/>
</dbReference>
<comment type="subunit">
    <text evidence="10">Component of the ribosomal small subunit (SSU) processome composed of at least 40 protein subunits and snoRNA U3. Interacts with snoRNA U3. Interacts with MPP10, KRI1 and with ribosomal proteins RPS1A, RPS4A, RPS4B, RPS8A, RPS8B, RPS11A, RPS11B, RPS13, RPS24, RPS25, RPL4A, RPL7B, RPL8, RPL23, RPL25 and RPL28.</text>
</comment>
<dbReference type="PIRSF" id="PIRSF006515">
    <property type="entry name" value="KRR1"/>
    <property type="match status" value="1"/>
</dbReference>
<dbReference type="Pfam" id="PF21800">
    <property type="entry name" value="KH_KRR1_2nd"/>
    <property type="match status" value="1"/>
</dbReference>
<dbReference type="SUPFAM" id="SSF54791">
    <property type="entry name" value="Eukaryotic type KH-domain (KH-domain type I)"/>
    <property type="match status" value="1"/>
</dbReference>
<dbReference type="PANTHER" id="PTHR12581:SF0">
    <property type="entry name" value="KRR1 SMALL SUBUNIT PROCESSOME COMPONENT HOMOLOG"/>
    <property type="match status" value="1"/>
</dbReference>
<reference evidence="14 15" key="1">
    <citation type="submission" date="2017-10" db="EMBL/GenBank/DDBJ databases">
        <title>Comparative genomics in systemic dimorphic fungi from Ajellomycetaceae.</title>
        <authorList>
            <person name="Munoz J.F."/>
            <person name="Mcewen J.G."/>
            <person name="Clay O.K."/>
            <person name="Cuomo C.A."/>
        </authorList>
    </citation>
    <scope>NUCLEOTIDE SEQUENCE [LARGE SCALE GENOMIC DNA]</scope>
    <source>
        <strain evidence="14 15">UAMH7299</strain>
    </source>
</reference>
<dbReference type="Proteomes" id="UP000224634">
    <property type="component" value="Unassembled WGS sequence"/>
</dbReference>
<organism evidence="14 15">
    <name type="scientific">Polytolypa hystricis (strain UAMH7299)</name>
    <dbReference type="NCBI Taxonomy" id="1447883"/>
    <lineage>
        <taxon>Eukaryota</taxon>
        <taxon>Fungi</taxon>
        <taxon>Dikarya</taxon>
        <taxon>Ascomycota</taxon>
        <taxon>Pezizomycotina</taxon>
        <taxon>Eurotiomycetes</taxon>
        <taxon>Eurotiomycetidae</taxon>
        <taxon>Onygenales</taxon>
        <taxon>Onygenales incertae sedis</taxon>
        <taxon>Polytolypa</taxon>
    </lineage>
</organism>
<gene>
    <name evidence="14" type="ORF">AJ80_00210</name>
</gene>
<keyword evidence="8 11" id="KW-0687">Ribonucleoprotein</keyword>
<keyword evidence="4 11" id="KW-0690">Ribosome biogenesis</keyword>
<dbReference type="InterPro" id="IPR036612">
    <property type="entry name" value="KH_dom_type_1_sf"/>
</dbReference>
<keyword evidence="7 11" id="KW-0539">Nucleus</keyword>
<feature type="region of interest" description="Disordered" evidence="12">
    <location>
        <begin position="276"/>
        <end position="355"/>
    </location>
</feature>
<evidence type="ECO:0000256" key="4">
    <source>
        <dbReference type="ARBA" id="ARBA00022517"/>
    </source>
</evidence>
<comment type="subcellular location">
    <subcellularLocation>
        <location evidence="1 11">Nucleus</location>
        <location evidence="1 11">Nucleolus</location>
    </subcellularLocation>
</comment>
<dbReference type="Pfam" id="PF17903">
    <property type="entry name" value="KH_KRR1_1st"/>
    <property type="match status" value="1"/>
</dbReference>
<evidence type="ECO:0000313" key="14">
    <source>
        <dbReference type="EMBL" id="PGH27956.1"/>
    </source>
</evidence>
<comment type="function">
    <text evidence="9">Required for 40S ribosome biogenesis. Involved in nucleolar processing of pre-18S ribosomal RNA and ribosome assembly. Essential for vegetative growth.</text>
</comment>
<evidence type="ECO:0000313" key="15">
    <source>
        <dbReference type="Proteomes" id="UP000224634"/>
    </source>
</evidence>
<feature type="compositionally biased region" description="Basic and acidic residues" evidence="12">
    <location>
        <begin position="276"/>
        <end position="315"/>
    </location>
</feature>
<evidence type="ECO:0000256" key="7">
    <source>
        <dbReference type="ARBA" id="ARBA00023242"/>
    </source>
</evidence>
<dbReference type="CDD" id="cd22394">
    <property type="entry name" value="KH-I_KRR1_rpt2"/>
    <property type="match status" value="1"/>
</dbReference>
<dbReference type="GO" id="GO:0003723">
    <property type="term" value="F:RNA binding"/>
    <property type="evidence" value="ECO:0007669"/>
    <property type="project" value="UniProtKB-KW"/>
</dbReference>
<evidence type="ECO:0000256" key="8">
    <source>
        <dbReference type="ARBA" id="ARBA00023274"/>
    </source>
</evidence>
<evidence type="ECO:0000256" key="1">
    <source>
        <dbReference type="ARBA" id="ARBA00004604"/>
    </source>
</evidence>
<evidence type="ECO:0000256" key="9">
    <source>
        <dbReference type="ARBA" id="ARBA00024668"/>
    </source>
</evidence>
<name>A0A2B7Z1Z4_POLH7</name>
<dbReference type="InterPro" id="IPR004087">
    <property type="entry name" value="KH_dom"/>
</dbReference>
<dbReference type="STRING" id="1447883.A0A2B7Z1Z4"/>
<dbReference type="SMART" id="SM00322">
    <property type="entry name" value="KH"/>
    <property type="match status" value="1"/>
</dbReference>
<accession>A0A2B7Z1Z4</accession>
<dbReference type="InterPro" id="IPR024166">
    <property type="entry name" value="rRNA_assembly_KRR1"/>
</dbReference>
<evidence type="ECO:0000256" key="6">
    <source>
        <dbReference type="ARBA" id="ARBA00022884"/>
    </source>
</evidence>
<protein>
    <recommendedName>
        <fullName evidence="3 11">KRR1 small subunit processome component</fullName>
    </recommendedName>
    <alternativeName>
        <fullName evidence="11">KRR-R motif-containing protein 1</fullName>
    </alternativeName>
</protein>
<sequence>MPSTYEKPKPWDTDDIDKWKVEEFKPEHNSGGTFTEESSFVSLFPKYREVYLKETWPLITKSLEKHGIACTLDLVEGSMTVKTTRKTYDPAAILNARDLIKLLSRSVPAPQAIKILEDGEACDIIKIRSLVRNKERFVKRRQRILGPNGSTLKALELLTGTYLLVQGNTVAAMGPYKGLKEIRRVVEDCMNNIHPIYHIKELMIKRELAKDPKLANESWDRFLPHFKKRTLSKRRVPFKVTDKTKKNYTPFPPQQEKSKVDLQIETGEYFLSKQANERAQKEAVMEKQRVKREEKMKALEKEFVPPKEAGEEEKKKQKKKRKREEEDAAAAVGGGEAVGEKKKKKKKKSKAEQED</sequence>
<keyword evidence="5 11" id="KW-0698">rRNA processing</keyword>
<evidence type="ECO:0000256" key="2">
    <source>
        <dbReference type="ARBA" id="ARBA00009344"/>
    </source>
</evidence>
<dbReference type="FunFam" id="3.30.1370.10:FF:000014">
    <property type="entry name" value="KRR1 small subunit processome component"/>
    <property type="match status" value="1"/>
</dbReference>
<dbReference type="GO" id="GO:0032040">
    <property type="term" value="C:small-subunit processome"/>
    <property type="evidence" value="ECO:0007669"/>
    <property type="project" value="TreeGrafter"/>
</dbReference>
<evidence type="ECO:0000256" key="3">
    <source>
        <dbReference type="ARBA" id="ARBA00017405"/>
    </source>
</evidence>
<evidence type="ECO:0000256" key="5">
    <source>
        <dbReference type="ARBA" id="ARBA00022552"/>
    </source>
</evidence>